<evidence type="ECO:0000259" key="7">
    <source>
        <dbReference type="PROSITE" id="PS50045"/>
    </source>
</evidence>
<dbReference type="SUPFAM" id="SSF52172">
    <property type="entry name" value="CheY-like"/>
    <property type="match status" value="1"/>
</dbReference>
<dbReference type="InterPro" id="IPR002197">
    <property type="entry name" value="HTH_Fis"/>
</dbReference>
<dbReference type="GO" id="GO:0006355">
    <property type="term" value="P:regulation of DNA-templated transcription"/>
    <property type="evidence" value="ECO:0007669"/>
    <property type="project" value="InterPro"/>
</dbReference>
<evidence type="ECO:0000256" key="2">
    <source>
        <dbReference type="ARBA" id="ARBA00022840"/>
    </source>
</evidence>
<dbReference type="InterPro" id="IPR011006">
    <property type="entry name" value="CheY-like_superfamily"/>
</dbReference>
<dbReference type="Pfam" id="PF25601">
    <property type="entry name" value="AAA_lid_14"/>
    <property type="match status" value="1"/>
</dbReference>
<dbReference type="Gene3D" id="3.40.50.2300">
    <property type="match status" value="1"/>
</dbReference>
<keyword evidence="1" id="KW-0547">Nucleotide-binding</keyword>
<dbReference type="GO" id="GO:0043565">
    <property type="term" value="F:sequence-specific DNA binding"/>
    <property type="evidence" value="ECO:0007669"/>
    <property type="project" value="InterPro"/>
</dbReference>
<dbReference type="InterPro" id="IPR002078">
    <property type="entry name" value="Sigma_54_int"/>
</dbReference>
<dbReference type="FunFam" id="3.40.50.300:FF:000006">
    <property type="entry name" value="DNA-binding transcriptional regulator NtrC"/>
    <property type="match status" value="1"/>
</dbReference>
<evidence type="ECO:0000256" key="6">
    <source>
        <dbReference type="SAM" id="Coils"/>
    </source>
</evidence>
<dbReference type="SMART" id="SM00382">
    <property type="entry name" value="AAA"/>
    <property type="match status" value="1"/>
</dbReference>
<reference evidence="9" key="2">
    <citation type="submission" date="2020-09" db="EMBL/GenBank/DDBJ databases">
        <authorList>
            <person name="Sun Q."/>
            <person name="Kim S."/>
        </authorList>
    </citation>
    <scope>NUCLEOTIDE SEQUENCE</scope>
    <source>
        <strain evidence="9">KCTC 12870</strain>
    </source>
</reference>
<dbReference type="Proteomes" id="UP000642829">
    <property type="component" value="Unassembled WGS sequence"/>
</dbReference>
<feature type="domain" description="Sigma-54 factor interaction" evidence="7">
    <location>
        <begin position="141"/>
        <end position="370"/>
    </location>
</feature>
<keyword evidence="6" id="KW-0175">Coiled coil</keyword>
<dbReference type="InterPro" id="IPR003593">
    <property type="entry name" value="AAA+_ATPase"/>
</dbReference>
<dbReference type="SUPFAM" id="SSF52540">
    <property type="entry name" value="P-loop containing nucleoside triphosphate hydrolases"/>
    <property type="match status" value="1"/>
</dbReference>
<dbReference type="SMART" id="SM00448">
    <property type="entry name" value="REC"/>
    <property type="match status" value="1"/>
</dbReference>
<dbReference type="InterPro" id="IPR025943">
    <property type="entry name" value="Sigma_54_int_dom_ATP-bd_2"/>
</dbReference>
<dbReference type="Gene3D" id="1.10.10.60">
    <property type="entry name" value="Homeodomain-like"/>
    <property type="match status" value="1"/>
</dbReference>
<evidence type="ECO:0000256" key="4">
    <source>
        <dbReference type="ARBA" id="ARBA00023163"/>
    </source>
</evidence>
<dbReference type="PANTHER" id="PTHR32071">
    <property type="entry name" value="TRANSCRIPTIONAL REGULATORY PROTEIN"/>
    <property type="match status" value="1"/>
</dbReference>
<dbReference type="PROSITE" id="PS50045">
    <property type="entry name" value="SIGMA54_INTERACT_4"/>
    <property type="match status" value="1"/>
</dbReference>
<dbReference type="InterPro" id="IPR009057">
    <property type="entry name" value="Homeodomain-like_sf"/>
</dbReference>
<sequence>MNILIVDDEANILRTTSIALKSMGHTPFTAESSRRAEFILAEEKIDAMFLDVMLGNENGLDYLTKLQNRKEKIPVIVFTAHSSIESAVDSMKRGAYDYIQKPFIPDEIRQMLAKLARSISLERKVEDLQEQVADADATIRLESEEPTVQKTYDMAFKAANSEASILILGPSGTGKTVLARNVHQRSPRATEPFVTVHCPSLSKELLESELFGHLKGSFTGAVKDTWGKVAAAEGGTLFLDEIGELPMEIQPKLLRLLQDREYERLGENRVRKSNIRVIAATNRDLSSEVQAGTFREDLYYRLKVIAVEMPPLSQRPSDILPLAETYLKHFARREGRKKLNYNSTAAQALIDYSWPGNLREMRNVIERSVILSNGDEIDASDLPDDFIADENGGPRPGQLISLADLEEAHIRRILAKSESLEQAAEILGIDTATLYRKRKRLGLT</sequence>
<gene>
    <name evidence="9" type="primary">algB</name>
    <name evidence="9" type="ORF">GCM10007047_17040</name>
</gene>
<feature type="domain" description="Response regulatory" evidence="8">
    <location>
        <begin position="2"/>
        <end position="116"/>
    </location>
</feature>
<dbReference type="Pfam" id="PF00158">
    <property type="entry name" value="Sigma54_activat"/>
    <property type="match status" value="1"/>
</dbReference>
<dbReference type="SUPFAM" id="SSF46689">
    <property type="entry name" value="Homeodomain-like"/>
    <property type="match status" value="1"/>
</dbReference>
<comment type="caution">
    <text evidence="9">The sequence shown here is derived from an EMBL/GenBank/DDBJ whole genome shotgun (WGS) entry which is preliminary data.</text>
</comment>
<keyword evidence="2" id="KW-0067">ATP-binding</keyword>
<evidence type="ECO:0000256" key="3">
    <source>
        <dbReference type="ARBA" id="ARBA00023015"/>
    </source>
</evidence>
<accession>A0A8J3DJR3</accession>
<keyword evidence="3" id="KW-0805">Transcription regulation</keyword>
<dbReference type="GO" id="GO:0005524">
    <property type="term" value="F:ATP binding"/>
    <property type="evidence" value="ECO:0007669"/>
    <property type="project" value="UniProtKB-KW"/>
</dbReference>
<dbReference type="Gene3D" id="3.40.50.300">
    <property type="entry name" value="P-loop containing nucleotide triphosphate hydrolases"/>
    <property type="match status" value="1"/>
</dbReference>
<dbReference type="EMBL" id="BMXG01000009">
    <property type="protein sequence ID" value="GHC01191.1"/>
    <property type="molecule type" value="Genomic_DNA"/>
</dbReference>
<dbReference type="CDD" id="cd00009">
    <property type="entry name" value="AAA"/>
    <property type="match status" value="1"/>
</dbReference>
<evidence type="ECO:0000256" key="1">
    <source>
        <dbReference type="ARBA" id="ARBA00022741"/>
    </source>
</evidence>
<dbReference type="Gene3D" id="1.10.8.60">
    <property type="match status" value="1"/>
</dbReference>
<keyword evidence="10" id="KW-1185">Reference proteome</keyword>
<dbReference type="AlphaFoldDB" id="A0A8J3DJR3"/>
<evidence type="ECO:0000313" key="9">
    <source>
        <dbReference type="EMBL" id="GHC01191.1"/>
    </source>
</evidence>
<feature type="modified residue" description="4-aspartylphosphate" evidence="5">
    <location>
        <position position="51"/>
    </location>
</feature>
<dbReference type="PROSITE" id="PS00676">
    <property type="entry name" value="SIGMA54_INTERACT_2"/>
    <property type="match status" value="1"/>
</dbReference>
<feature type="coiled-coil region" evidence="6">
    <location>
        <begin position="118"/>
        <end position="145"/>
    </location>
</feature>
<evidence type="ECO:0000313" key="10">
    <source>
        <dbReference type="Proteomes" id="UP000642829"/>
    </source>
</evidence>
<reference evidence="9" key="1">
    <citation type="journal article" date="2014" name="Int. J. Syst. Evol. Microbiol.">
        <title>Complete genome sequence of Corynebacterium casei LMG S-19264T (=DSM 44701T), isolated from a smear-ripened cheese.</title>
        <authorList>
            <consortium name="US DOE Joint Genome Institute (JGI-PGF)"/>
            <person name="Walter F."/>
            <person name="Albersmeier A."/>
            <person name="Kalinowski J."/>
            <person name="Ruckert C."/>
        </authorList>
    </citation>
    <scope>NUCLEOTIDE SEQUENCE</scope>
    <source>
        <strain evidence="9">KCTC 12870</strain>
    </source>
</reference>
<proteinExistence type="predicted"/>
<dbReference type="Pfam" id="PF00072">
    <property type="entry name" value="Response_reg"/>
    <property type="match status" value="1"/>
</dbReference>
<name>A0A8J3DJR3_9BACT</name>
<dbReference type="InterPro" id="IPR058031">
    <property type="entry name" value="AAA_lid_NorR"/>
</dbReference>
<dbReference type="GO" id="GO:0000160">
    <property type="term" value="P:phosphorelay signal transduction system"/>
    <property type="evidence" value="ECO:0007669"/>
    <property type="project" value="InterPro"/>
</dbReference>
<evidence type="ECO:0000259" key="8">
    <source>
        <dbReference type="PROSITE" id="PS50110"/>
    </source>
</evidence>
<dbReference type="InterPro" id="IPR027417">
    <property type="entry name" value="P-loop_NTPase"/>
</dbReference>
<protein>
    <submittedName>
        <fullName evidence="9">Alginate biosynthesis transcriptional regulatory protein AlgB</fullName>
    </submittedName>
</protein>
<keyword evidence="4" id="KW-0804">Transcription</keyword>
<organism evidence="9 10">
    <name type="scientific">Cerasicoccus arenae</name>
    <dbReference type="NCBI Taxonomy" id="424488"/>
    <lineage>
        <taxon>Bacteria</taxon>
        <taxon>Pseudomonadati</taxon>
        <taxon>Verrucomicrobiota</taxon>
        <taxon>Opitutia</taxon>
        <taxon>Puniceicoccales</taxon>
        <taxon>Cerasicoccaceae</taxon>
        <taxon>Cerasicoccus</taxon>
    </lineage>
</organism>
<dbReference type="Pfam" id="PF02954">
    <property type="entry name" value="HTH_8"/>
    <property type="match status" value="1"/>
</dbReference>
<keyword evidence="5" id="KW-0597">Phosphoprotein</keyword>
<dbReference type="InterPro" id="IPR001789">
    <property type="entry name" value="Sig_transdc_resp-reg_receiver"/>
</dbReference>
<evidence type="ECO:0000256" key="5">
    <source>
        <dbReference type="PROSITE-ProRule" id="PRU00169"/>
    </source>
</evidence>
<dbReference type="PROSITE" id="PS50110">
    <property type="entry name" value="RESPONSE_REGULATORY"/>
    <property type="match status" value="1"/>
</dbReference>